<dbReference type="SUPFAM" id="SSF143744">
    <property type="entry name" value="GlcG-like"/>
    <property type="match status" value="1"/>
</dbReference>
<dbReference type="Proteomes" id="UP000677016">
    <property type="component" value="Unassembled WGS sequence"/>
</dbReference>
<dbReference type="PANTHER" id="PTHR34309">
    <property type="entry name" value="SLR1406 PROTEIN"/>
    <property type="match status" value="1"/>
</dbReference>
<sequence length="144" mass="14311">MSDTGHTTVPVVTYELAARTVAVAIDAAARAGVRGVVTVADPMMAMVAFGRADGATPHSVETSRRKAMTAASTRKPSAAMVPELAVALEHGTGGLLTSIAGGVPIVLDGVHVGGLGVAGGRPDQDAEIAAQVLAEIGADTGMLQ</sequence>
<dbReference type="AlphaFoldDB" id="A0A941D6I2"/>
<dbReference type="Pfam" id="PF03928">
    <property type="entry name" value="HbpS-like"/>
    <property type="match status" value="1"/>
</dbReference>
<organism evidence="1 2">
    <name type="scientific">Phycicoccus avicenniae</name>
    <dbReference type="NCBI Taxonomy" id="2828860"/>
    <lineage>
        <taxon>Bacteria</taxon>
        <taxon>Bacillati</taxon>
        <taxon>Actinomycetota</taxon>
        <taxon>Actinomycetes</taxon>
        <taxon>Micrococcales</taxon>
        <taxon>Intrasporangiaceae</taxon>
        <taxon>Phycicoccus</taxon>
    </lineage>
</organism>
<dbReference type="EMBL" id="JAGSNF010000001">
    <property type="protein sequence ID" value="MBR7741690.1"/>
    <property type="molecule type" value="Genomic_DNA"/>
</dbReference>
<name>A0A941D6I2_9MICO</name>
<comment type="caution">
    <text evidence="1">The sequence shown here is derived from an EMBL/GenBank/DDBJ whole genome shotgun (WGS) entry which is preliminary data.</text>
</comment>
<accession>A0A941D6I2</accession>
<proteinExistence type="predicted"/>
<dbReference type="RefSeq" id="WP_211600769.1">
    <property type="nucleotide sequence ID" value="NZ_JAGSNF010000001.1"/>
</dbReference>
<evidence type="ECO:0000313" key="2">
    <source>
        <dbReference type="Proteomes" id="UP000677016"/>
    </source>
</evidence>
<keyword evidence="2" id="KW-1185">Reference proteome</keyword>
<dbReference type="InterPro" id="IPR005624">
    <property type="entry name" value="PduO/GlcC-like"/>
</dbReference>
<dbReference type="InterPro" id="IPR052517">
    <property type="entry name" value="GlcG_carb_metab_protein"/>
</dbReference>
<evidence type="ECO:0000313" key="1">
    <source>
        <dbReference type="EMBL" id="MBR7741690.1"/>
    </source>
</evidence>
<protein>
    <submittedName>
        <fullName evidence="1">Heme-binding protein</fullName>
    </submittedName>
</protein>
<gene>
    <name evidence="1" type="ORF">KC207_00075</name>
</gene>
<dbReference type="Gene3D" id="3.30.450.150">
    <property type="entry name" value="Haem-degrading domain"/>
    <property type="match status" value="1"/>
</dbReference>
<reference evidence="1" key="1">
    <citation type="submission" date="2021-04" db="EMBL/GenBank/DDBJ databases">
        <title>Phycicoccus avicenniae sp. nov., a novel endophytic actinomycetes isolated from branch of Avicennia mariana.</title>
        <authorList>
            <person name="Tuo L."/>
        </authorList>
    </citation>
    <scope>NUCLEOTIDE SEQUENCE</scope>
    <source>
        <strain evidence="1">BSK3Z-2</strain>
    </source>
</reference>
<dbReference type="PANTHER" id="PTHR34309:SF1">
    <property type="entry name" value="PROTEIN GLCG"/>
    <property type="match status" value="1"/>
</dbReference>
<dbReference type="InterPro" id="IPR038084">
    <property type="entry name" value="PduO/GlcC-like_sf"/>
</dbReference>